<evidence type="ECO:0000256" key="3">
    <source>
        <dbReference type="ARBA" id="ARBA00022741"/>
    </source>
</evidence>
<evidence type="ECO:0000256" key="4">
    <source>
        <dbReference type="ARBA" id="ARBA00022801"/>
    </source>
</evidence>
<comment type="similarity">
    <text evidence="1 7 8">Belongs to the HAM1 NTPase family.</text>
</comment>
<comment type="catalytic activity">
    <reaction evidence="7">
        <text>XTP + H2O = XMP + diphosphate + H(+)</text>
        <dbReference type="Rhea" id="RHEA:28610"/>
        <dbReference type="ChEBI" id="CHEBI:15377"/>
        <dbReference type="ChEBI" id="CHEBI:15378"/>
        <dbReference type="ChEBI" id="CHEBI:33019"/>
        <dbReference type="ChEBI" id="CHEBI:57464"/>
        <dbReference type="ChEBI" id="CHEBI:61314"/>
        <dbReference type="EC" id="3.6.1.66"/>
    </reaction>
</comment>
<accession>A0ABS2NAI9</accession>
<comment type="caution">
    <text evidence="9">The sequence shown here is derived from an EMBL/GenBank/DDBJ whole genome shotgun (WGS) entry which is preliminary data.</text>
</comment>
<feature type="binding site" evidence="7">
    <location>
        <begin position="182"/>
        <end position="183"/>
    </location>
    <ligand>
        <name>substrate</name>
    </ligand>
</feature>
<sequence>MRKKVIIATKNQGKAKEFKRMFAPLNYDVLTLLDMPEIEDIEETGVTFEENAILKAEGVANQLNSLVISDDSGLVVDALEGRPGVYSARYAGEEKNDEANIDKVLSELTDVPGGDRTARFYCVLAVAGPGIETKTFAGVCEGEILRERRGANGFGYDPIFFVKEKQKAMAELRPEEKSEISHRGSALKRLERNLSSLVPKDDAK</sequence>
<dbReference type="RefSeq" id="WP_205169377.1">
    <property type="nucleotide sequence ID" value="NZ_JAFBDZ010000001.1"/>
</dbReference>
<feature type="binding site" evidence="7">
    <location>
        <position position="177"/>
    </location>
    <ligand>
        <name>substrate</name>
    </ligand>
</feature>
<feature type="binding site" evidence="7">
    <location>
        <begin position="154"/>
        <end position="157"/>
    </location>
    <ligand>
        <name>substrate</name>
    </ligand>
</feature>
<feature type="binding site" evidence="7">
    <location>
        <position position="42"/>
    </location>
    <ligand>
        <name>Mg(2+)</name>
        <dbReference type="ChEBI" id="CHEBI:18420"/>
    </ligand>
</feature>
<evidence type="ECO:0000313" key="10">
    <source>
        <dbReference type="Proteomes" id="UP001646157"/>
    </source>
</evidence>
<reference evidence="9 10" key="1">
    <citation type="submission" date="2021-01" db="EMBL/GenBank/DDBJ databases">
        <title>Genomic Encyclopedia of Type Strains, Phase IV (KMG-IV): sequencing the most valuable type-strain genomes for metagenomic binning, comparative biology and taxonomic classification.</title>
        <authorList>
            <person name="Goeker M."/>
        </authorList>
    </citation>
    <scope>NUCLEOTIDE SEQUENCE [LARGE SCALE GENOMIC DNA]</scope>
    <source>
        <strain evidence="9 10">DSM 24834</strain>
    </source>
</reference>
<keyword evidence="2 7" id="KW-0479">Metal-binding</keyword>
<gene>
    <name evidence="9" type="ORF">JOC86_001408</name>
</gene>
<dbReference type="NCBIfam" id="NF011397">
    <property type="entry name" value="PRK14822.1"/>
    <property type="match status" value="1"/>
</dbReference>
<keyword evidence="6 7" id="KW-0546">Nucleotide metabolism</keyword>
<feature type="binding site" evidence="7">
    <location>
        <begin position="9"/>
        <end position="14"/>
    </location>
    <ligand>
        <name>substrate</name>
    </ligand>
</feature>
<dbReference type="SUPFAM" id="SSF52972">
    <property type="entry name" value="ITPase-like"/>
    <property type="match status" value="1"/>
</dbReference>
<name>A0ABS2NAI9_9BACI</name>
<evidence type="ECO:0000256" key="8">
    <source>
        <dbReference type="RuleBase" id="RU003781"/>
    </source>
</evidence>
<feature type="binding site" evidence="7">
    <location>
        <position position="72"/>
    </location>
    <ligand>
        <name>substrate</name>
    </ligand>
</feature>
<dbReference type="PANTHER" id="PTHR11067">
    <property type="entry name" value="INOSINE TRIPHOSPHATE PYROPHOSPHATASE/HAM1 PROTEIN"/>
    <property type="match status" value="1"/>
</dbReference>
<dbReference type="HAMAP" id="MF_01405">
    <property type="entry name" value="Non_canon_purine_NTPase"/>
    <property type="match status" value="1"/>
</dbReference>
<dbReference type="Proteomes" id="UP001646157">
    <property type="component" value="Unassembled WGS sequence"/>
</dbReference>
<feature type="binding site" evidence="7">
    <location>
        <position position="71"/>
    </location>
    <ligand>
        <name>Mg(2+)</name>
        <dbReference type="ChEBI" id="CHEBI:18420"/>
    </ligand>
</feature>
<dbReference type="CDD" id="cd00515">
    <property type="entry name" value="HAM1"/>
    <property type="match status" value="1"/>
</dbReference>
<dbReference type="Gene3D" id="3.90.950.10">
    <property type="match status" value="1"/>
</dbReference>
<keyword evidence="3 7" id="KW-0547">Nucleotide-binding</keyword>
<evidence type="ECO:0000256" key="5">
    <source>
        <dbReference type="ARBA" id="ARBA00022842"/>
    </source>
</evidence>
<comment type="function">
    <text evidence="7">Pyrophosphatase that catalyzes the hydrolysis of nucleoside triphosphates to their monophosphate derivatives, with a high preference for the non-canonical purine nucleotides XTP (xanthosine triphosphate), dITP (deoxyinosine triphosphate) and ITP. Seems to function as a house-cleaning enzyme that removes non-canonical purine nucleotides from the nucleotide pool, thus preventing their incorporation into DNA/RNA and avoiding chromosomal lesions.</text>
</comment>
<comment type="catalytic activity">
    <reaction evidence="7">
        <text>dITP + H2O = dIMP + diphosphate + H(+)</text>
        <dbReference type="Rhea" id="RHEA:28342"/>
        <dbReference type="ChEBI" id="CHEBI:15377"/>
        <dbReference type="ChEBI" id="CHEBI:15378"/>
        <dbReference type="ChEBI" id="CHEBI:33019"/>
        <dbReference type="ChEBI" id="CHEBI:61194"/>
        <dbReference type="ChEBI" id="CHEBI:61382"/>
        <dbReference type="EC" id="3.6.1.66"/>
    </reaction>
</comment>
<protein>
    <recommendedName>
        <fullName evidence="7">dITP/XTP pyrophosphatase</fullName>
        <ecNumber evidence="7">3.6.1.66</ecNumber>
    </recommendedName>
    <alternativeName>
        <fullName evidence="7">Non-canonical purine NTP pyrophosphatase</fullName>
    </alternativeName>
    <alternativeName>
        <fullName evidence="7">Non-standard purine NTP pyrophosphatase</fullName>
    </alternativeName>
    <alternativeName>
        <fullName evidence="7">Nucleoside-triphosphate diphosphatase</fullName>
    </alternativeName>
    <alternativeName>
        <fullName evidence="7">Nucleoside-triphosphate pyrophosphatase</fullName>
        <shortName evidence="7">NTPase</shortName>
    </alternativeName>
</protein>
<evidence type="ECO:0000256" key="1">
    <source>
        <dbReference type="ARBA" id="ARBA00008023"/>
    </source>
</evidence>
<organism evidence="9 10">
    <name type="scientific">Rossellomorea pakistanensis</name>
    <dbReference type="NCBI Taxonomy" id="992288"/>
    <lineage>
        <taxon>Bacteria</taxon>
        <taxon>Bacillati</taxon>
        <taxon>Bacillota</taxon>
        <taxon>Bacilli</taxon>
        <taxon>Bacillales</taxon>
        <taxon>Bacillaceae</taxon>
        <taxon>Rossellomorea</taxon>
    </lineage>
</organism>
<dbReference type="InterPro" id="IPR002637">
    <property type="entry name" value="RdgB/HAM1"/>
</dbReference>
<dbReference type="NCBIfam" id="TIGR00042">
    <property type="entry name" value="RdgB/HAM1 family non-canonical purine NTP pyrophosphatase"/>
    <property type="match status" value="1"/>
</dbReference>
<evidence type="ECO:0000256" key="6">
    <source>
        <dbReference type="ARBA" id="ARBA00023080"/>
    </source>
</evidence>
<comment type="subunit">
    <text evidence="7">Homodimer.</text>
</comment>
<keyword evidence="4 7" id="KW-0378">Hydrolase</keyword>
<evidence type="ECO:0000313" key="9">
    <source>
        <dbReference type="EMBL" id="MBM7584871.1"/>
    </source>
</evidence>
<evidence type="ECO:0000256" key="7">
    <source>
        <dbReference type="HAMAP-Rule" id="MF_01405"/>
    </source>
</evidence>
<evidence type="ECO:0000256" key="2">
    <source>
        <dbReference type="ARBA" id="ARBA00022723"/>
    </source>
</evidence>
<keyword evidence="5 7" id="KW-0460">Magnesium</keyword>
<feature type="active site" description="Proton acceptor" evidence="7">
    <location>
        <position position="71"/>
    </location>
</feature>
<comment type="catalytic activity">
    <reaction evidence="7">
        <text>ITP + H2O = IMP + diphosphate + H(+)</text>
        <dbReference type="Rhea" id="RHEA:29399"/>
        <dbReference type="ChEBI" id="CHEBI:15377"/>
        <dbReference type="ChEBI" id="CHEBI:15378"/>
        <dbReference type="ChEBI" id="CHEBI:33019"/>
        <dbReference type="ChEBI" id="CHEBI:58053"/>
        <dbReference type="ChEBI" id="CHEBI:61402"/>
        <dbReference type="EC" id="3.6.1.66"/>
    </reaction>
</comment>
<dbReference type="Pfam" id="PF01725">
    <property type="entry name" value="Ham1p_like"/>
    <property type="match status" value="1"/>
</dbReference>
<comment type="cofactor">
    <cofactor evidence="7">
        <name>Mg(2+)</name>
        <dbReference type="ChEBI" id="CHEBI:18420"/>
    </cofactor>
    <text evidence="7">Binds 1 Mg(2+) ion per subunit.</text>
</comment>
<dbReference type="PANTHER" id="PTHR11067:SF9">
    <property type="entry name" value="INOSINE TRIPHOSPHATE PYROPHOSPHATASE"/>
    <property type="match status" value="1"/>
</dbReference>
<proteinExistence type="inferred from homology"/>
<dbReference type="EC" id="3.6.1.66" evidence="7"/>
<keyword evidence="10" id="KW-1185">Reference proteome</keyword>
<dbReference type="GO" id="GO:0036220">
    <property type="term" value="F:ITP diphosphatase activity"/>
    <property type="evidence" value="ECO:0007669"/>
    <property type="project" value="UniProtKB-EC"/>
</dbReference>
<dbReference type="InterPro" id="IPR029001">
    <property type="entry name" value="ITPase-like_fam"/>
</dbReference>
<dbReference type="InterPro" id="IPR020922">
    <property type="entry name" value="dITP/XTP_pyrophosphatase"/>
</dbReference>
<dbReference type="EMBL" id="JAFBDZ010000001">
    <property type="protein sequence ID" value="MBM7584871.1"/>
    <property type="molecule type" value="Genomic_DNA"/>
</dbReference>